<accession>C8XC11</accession>
<evidence type="ECO:0000256" key="3">
    <source>
        <dbReference type="ARBA" id="ARBA00022679"/>
    </source>
</evidence>
<dbReference type="KEGG" id="nml:Namu_3183"/>
<keyword evidence="3 6" id="KW-0808">Transferase</keyword>
<evidence type="ECO:0000256" key="2">
    <source>
        <dbReference type="ARBA" id="ARBA00022676"/>
    </source>
</evidence>
<dbReference type="Proteomes" id="UP000002218">
    <property type="component" value="Chromosome"/>
</dbReference>
<evidence type="ECO:0000259" key="5">
    <source>
        <dbReference type="Pfam" id="PF00535"/>
    </source>
</evidence>
<keyword evidence="2" id="KW-0328">Glycosyltransferase</keyword>
<protein>
    <submittedName>
        <fullName evidence="6">Glycosyl transferase family 2</fullName>
    </submittedName>
</protein>
<evidence type="ECO:0000256" key="4">
    <source>
        <dbReference type="SAM" id="MobiDB-lite"/>
    </source>
</evidence>
<evidence type="ECO:0000313" key="7">
    <source>
        <dbReference type="Proteomes" id="UP000002218"/>
    </source>
</evidence>
<dbReference type="PANTHER" id="PTHR43630">
    <property type="entry name" value="POLY-BETA-1,6-N-ACETYL-D-GLUCOSAMINE SYNTHASE"/>
    <property type="match status" value="1"/>
</dbReference>
<organism evidence="6 7">
    <name type="scientific">Nakamurella multipartita (strain ATCC 700099 / DSM 44233 / CIP 104796 / JCM 9543 / NBRC 105858 / Y-104)</name>
    <name type="common">Microsphaera multipartita</name>
    <dbReference type="NCBI Taxonomy" id="479431"/>
    <lineage>
        <taxon>Bacteria</taxon>
        <taxon>Bacillati</taxon>
        <taxon>Actinomycetota</taxon>
        <taxon>Actinomycetes</taxon>
        <taxon>Nakamurellales</taxon>
        <taxon>Nakamurellaceae</taxon>
        <taxon>Nakamurella</taxon>
    </lineage>
</organism>
<dbReference type="EMBL" id="CP001737">
    <property type="protein sequence ID" value="ACV79515.1"/>
    <property type="molecule type" value="Genomic_DNA"/>
</dbReference>
<sequence length="358" mass="38155">MTQISDRPTAPVISVIMPVRNEAAHIEGALRSVLAQTVPMEILVVDGRSTDRTRGIVQSLADPRIRVLDNPRRIIPAALNVGLADARGQFVARVDGHMTIGPGYFRTALDELVDPEVAAVGGIRIAQATSATGQAIAGALGSPFGVGNSINHYATTPQDTDHASIGVYRTEVARSVGGWDENLLVNEDVDFDHRILQRGHRIRFHPNMQILWRVREDLPAFARQYRRYGRGKAGMIRKNGRSAVRARHLAAPLLVGALGVATAASAVGRPRVGLAVAAPYVGGLTYAAVRTAKSNPAGGGPAITRLVAAFATMHVTWGFGFLEGLVLGRPPAASTARDPRTVDPHRSAMAAPTERVHS</sequence>
<dbReference type="STRING" id="479431.Namu_3183"/>
<evidence type="ECO:0000313" key="6">
    <source>
        <dbReference type="EMBL" id="ACV79515.1"/>
    </source>
</evidence>
<comment type="similarity">
    <text evidence="1">Belongs to the glycosyltransferase 2 family.</text>
</comment>
<dbReference type="eggNOG" id="COG1215">
    <property type="taxonomic scope" value="Bacteria"/>
</dbReference>
<reference evidence="6 7" key="2">
    <citation type="journal article" date="2010" name="Stand. Genomic Sci.">
        <title>Complete genome sequence of Nakamurella multipartita type strain (Y-104).</title>
        <authorList>
            <person name="Tice H."/>
            <person name="Mayilraj S."/>
            <person name="Sims D."/>
            <person name="Lapidus A."/>
            <person name="Nolan M."/>
            <person name="Lucas S."/>
            <person name="Glavina Del Rio T."/>
            <person name="Copeland A."/>
            <person name="Cheng J.F."/>
            <person name="Meincke L."/>
            <person name="Bruce D."/>
            <person name="Goodwin L."/>
            <person name="Pitluck S."/>
            <person name="Ivanova N."/>
            <person name="Mavromatis K."/>
            <person name="Ovchinnikova G."/>
            <person name="Pati A."/>
            <person name="Chen A."/>
            <person name="Palaniappan K."/>
            <person name="Land M."/>
            <person name="Hauser L."/>
            <person name="Chang Y.J."/>
            <person name="Jeffries C.D."/>
            <person name="Detter J.C."/>
            <person name="Brettin T."/>
            <person name="Rohde M."/>
            <person name="Goker M."/>
            <person name="Bristow J."/>
            <person name="Eisen J.A."/>
            <person name="Markowitz V."/>
            <person name="Hugenholtz P."/>
            <person name="Kyrpides N.C."/>
            <person name="Klenk H.P."/>
            <person name="Chen F."/>
        </authorList>
    </citation>
    <scope>NUCLEOTIDE SEQUENCE [LARGE SCALE GENOMIC DNA]</scope>
    <source>
        <strain evidence="7">ATCC 700099 / DSM 44233 / CIP 104796 / JCM 9543 / NBRC 105858 / Y-104</strain>
    </source>
</reference>
<name>C8XC11_NAKMY</name>
<keyword evidence="7" id="KW-1185">Reference proteome</keyword>
<dbReference type="Gene3D" id="3.90.550.10">
    <property type="entry name" value="Spore Coat Polysaccharide Biosynthesis Protein SpsA, Chain A"/>
    <property type="match status" value="1"/>
</dbReference>
<feature type="region of interest" description="Disordered" evidence="4">
    <location>
        <begin position="332"/>
        <end position="358"/>
    </location>
</feature>
<reference evidence="7" key="1">
    <citation type="submission" date="2009-09" db="EMBL/GenBank/DDBJ databases">
        <title>The complete genome of Nakamurella multipartita DSM 44233.</title>
        <authorList>
            <consortium name="US DOE Joint Genome Institute (JGI-PGF)"/>
            <person name="Lucas S."/>
            <person name="Copeland A."/>
            <person name="Lapidus A."/>
            <person name="Glavina del Rio T."/>
            <person name="Dalin E."/>
            <person name="Tice H."/>
            <person name="Bruce D."/>
            <person name="Goodwin L."/>
            <person name="Pitluck S."/>
            <person name="Kyrpides N."/>
            <person name="Mavromatis K."/>
            <person name="Ivanova N."/>
            <person name="Ovchinnikova G."/>
            <person name="Sims D."/>
            <person name="Meincke L."/>
            <person name="Brettin T."/>
            <person name="Detter J.C."/>
            <person name="Han C."/>
            <person name="Larimer F."/>
            <person name="Land M."/>
            <person name="Hauser L."/>
            <person name="Markowitz V."/>
            <person name="Cheng J.-F."/>
            <person name="Hugenholtz P."/>
            <person name="Woyke T."/>
            <person name="Wu D."/>
            <person name="Klenk H.-P."/>
            <person name="Eisen J.A."/>
        </authorList>
    </citation>
    <scope>NUCLEOTIDE SEQUENCE [LARGE SCALE GENOMIC DNA]</scope>
    <source>
        <strain evidence="7">ATCC 700099 / DSM 44233 / CIP 104796 / JCM 9543 / NBRC 105858 / Y-104</strain>
    </source>
</reference>
<feature type="domain" description="Glycosyltransferase 2-like" evidence="5">
    <location>
        <begin position="14"/>
        <end position="126"/>
    </location>
</feature>
<dbReference type="CDD" id="cd02525">
    <property type="entry name" value="Succinoglycan_BP_ExoA"/>
    <property type="match status" value="1"/>
</dbReference>
<dbReference type="PANTHER" id="PTHR43630:SF1">
    <property type="entry name" value="POLY-BETA-1,6-N-ACETYL-D-GLUCOSAMINE SYNTHASE"/>
    <property type="match status" value="1"/>
</dbReference>
<dbReference type="SMR" id="C8XC11"/>
<dbReference type="InterPro" id="IPR029044">
    <property type="entry name" value="Nucleotide-diphossugar_trans"/>
</dbReference>
<dbReference type="CAZy" id="GT2">
    <property type="family name" value="Glycosyltransferase Family 2"/>
</dbReference>
<proteinExistence type="inferred from homology"/>
<dbReference type="RefSeq" id="WP_015748383.1">
    <property type="nucleotide sequence ID" value="NC_013235.1"/>
</dbReference>
<dbReference type="AlphaFoldDB" id="C8XC11"/>
<dbReference type="GO" id="GO:0016757">
    <property type="term" value="F:glycosyltransferase activity"/>
    <property type="evidence" value="ECO:0007669"/>
    <property type="project" value="UniProtKB-KW"/>
</dbReference>
<feature type="compositionally biased region" description="Basic and acidic residues" evidence="4">
    <location>
        <begin position="337"/>
        <end position="346"/>
    </location>
</feature>
<dbReference type="HOGENOM" id="CLU_025996_19_0_11"/>
<dbReference type="InterPro" id="IPR001173">
    <property type="entry name" value="Glyco_trans_2-like"/>
</dbReference>
<dbReference type="Pfam" id="PF00535">
    <property type="entry name" value="Glycos_transf_2"/>
    <property type="match status" value="1"/>
</dbReference>
<gene>
    <name evidence="6" type="ordered locus">Namu_3183</name>
</gene>
<evidence type="ECO:0000256" key="1">
    <source>
        <dbReference type="ARBA" id="ARBA00006739"/>
    </source>
</evidence>
<dbReference type="SUPFAM" id="SSF53448">
    <property type="entry name" value="Nucleotide-diphospho-sugar transferases"/>
    <property type="match status" value="1"/>
</dbReference>
<dbReference type="InParanoid" id="C8XC11"/>